<proteinExistence type="predicted"/>
<keyword evidence="2" id="KW-1185">Reference proteome</keyword>
<name>A0AAV0GZN3_9ROSI</name>
<protein>
    <submittedName>
        <fullName evidence="1">Uncharacterized protein</fullName>
    </submittedName>
</protein>
<evidence type="ECO:0000313" key="1">
    <source>
        <dbReference type="EMBL" id="CAI0377525.1"/>
    </source>
</evidence>
<dbReference type="Proteomes" id="UP001154282">
    <property type="component" value="Unassembled WGS sequence"/>
</dbReference>
<sequence>MDFLVYAHQRKRSRILACWCRKWHPVRSLNSREILTGC</sequence>
<reference evidence="1" key="1">
    <citation type="submission" date="2022-08" db="EMBL/GenBank/DDBJ databases">
        <authorList>
            <person name="Gutierrez-Valencia J."/>
        </authorList>
    </citation>
    <scope>NUCLEOTIDE SEQUENCE</scope>
</reference>
<gene>
    <name evidence="1" type="ORF">LITE_LOCUS1485</name>
</gene>
<organism evidence="1 2">
    <name type="scientific">Linum tenue</name>
    <dbReference type="NCBI Taxonomy" id="586396"/>
    <lineage>
        <taxon>Eukaryota</taxon>
        <taxon>Viridiplantae</taxon>
        <taxon>Streptophyta</taxon>
        <taxon>Embryophyta</taxon>
        <taxon>Tracheophyta</taxon>
        <taxon>Spermatophyta</taxon>
        <taxon>Magnoliopsida</taxon>
        <taxon>eudicotyledons</taxon>
        <taxon>Gunneridae</taxon>
        <taxon>Pentapetalae</taxon>
        <taxon>rosids</taxon>
        <taxon>fabids</taxon>
        <taxon>Malpighiales</taxon>
        <taxon>Linaceae</taxon>
        <taxon>Linum</taxon>
    </lineage>
</organism>
<dbReference type="EMBL" id="CAMGYJ010000002">
    <property type="protein sequence ID" value="CAI0377525.1"/>
    <property type="molecule type" value="Genomic_DNA"/>
</dbReference>
<comment type="caution">
    <text evidence="1">The sequence shown here is derived from an EMBL/GenBank/DDBJ whole genome shotgun (WGS) entry which is preliminary data.</text>
</comment>
<dbReference type="AlphaFoldDB" id="A0AAV0GZN3"/>
<evidence type="ECO:0000313" key="2">
    <source>
        <dbReference type="Proteomes" id="UP001154282"/>
    </source>
</evidence>
<accession>A0AAV0GZN3</accession>